<dbReference type="GO" id="GO:0009773">
    <property type="term" value="P:photosynthetic electron transport in photosystem I"/>
    <property type="evidence" value="ECO:0007669"/>
    <property type="project" value="InterPro"/>
</dbReference>
<dbReference type="InterPro" id="IPR037497">
    <property type="entry name" value="PGR5"/>
</dbReference>
<gene>
    <name evidence="2" type="ORF">CTEN210_10946</name>
</gene>
<keyword evidence="3" id="KW-1185">Reference proteome</keyword>
<feature type="signal peptide" evidence="1">
    <location>
        <begin position="1"/>
        <end position="19"/>
    </location>
</feature>
<comment type="caution">
    <text evidence="2">The sequence shown here is derived from an EMBL/GenBank/DDBJ whole genome shotgun (WGS) entry which is preliminary data.</text>
</comment>
<feature type="chain" id="PRO_5042034182" evidence="1">
    <location>
        <begin position="20"/>
        <end position="126"/>
    </location>
</feature>
<dbReference type="AlphaFoldDB" id="A0AAD3H8N0"/>
<dbReference type="GO" id="GO:0009644">
    <property type="term" value="P:response to high light intensity"/>
    <property type="evidence" value="ECO:0007669"/>
    <property type="project" value="InterPro"/>
</dbReference>
<keyword evidence="1" id="KW-0732">Signal</keyword>
<reference evidence="2 3" key="1">
    <citation type="journal article" date="2021" name="Sci. Rep.">
        <title>The genome of the diatom Chaetoceros tenuissimus carries an ancient integrated fragment of an extant virus.</title>
        <authorList>
            <person name="Hongo Y."/>
            <person name="Kimura K."/>
            <person name="Takaki Y."/>
            <person name="Yoshida Y."/>
            <person name="Baba S."/>
            <person name="Kobayashi G."/>
            <person name="Nagasaki K."/>
            <person name="Hano T."/>
            <person name="Tomaru Y."/>
        </authorList>
    </citation>
    <scope>NUCLEOTIDE SEQUENCE [LARGE SCALE GENOMIC DNA]</scope>
    <source>
        <strain evidence="2 3">NIES-3715</strain>
    </source>
</reference>
<name>A0AAD3H8N0_9STRA</name>
<evidence type="ECO:0000256" key="1">
    <source>
        <dbReference type="SAM" id="SignalP"/>
    </source>
</evidence>
<dbReference type="PANTHER" id="PTHR35709:SF1">
    <property type="entry name" value="PROTEIN PROTON GRADIENT REGULATION 5, CHLOROPLASTIC"/>
    <property type="match status" value="1"/>
</dbReference>
<accession>A0AAD3H8N0</accession>
<protein>
    <submittedName>
        <fullName evidence="2">Uncharacterized protein</fullName>
    </submittedName>
</protein>
<evidence type="ECO:0000313" key="2">
    <source>
        <dbReference type="EMBL" id="GFH54470.1"/>
    </source>
</evidence>
<proteinExistence type="predicted"/>
<evidence type="ECO:0000313" key="3">
    <source>
        <dbReference type="Proteomes" id="UP001054902"/>
    </source>
</evidence>
<sequence>MKGISIFMLLAIVASVANAFSVGAINGGSSFTAAQRCTVAPSTAAPKRGDMQMMGGKKAKFGIFSPAVYIAKIVLGEPKLNKLRGKGISLHSQVIGDFTMWAGAYHLRTKLIKEAKTNGDTLGFLV</sequence>
<dbReference type="PANTHER" id="PTHR35709">
    <property type="entry name" value="PROTEIN PROTON GRADIENT REGULATION 5, CHLOROPLASTIC"/>
    <property type="match status" value="1"/>
</dbReference>
<dbReference type="EMBL" id="BLLK01000047">
    <property type="protein sequence ID" value="GFH54470.1"/>
    <property type="molecule type" value="Genomic_DNA"/>
</dbReference>
<organism evidence="2 3">
    <name type="scientific">Chaetoceros tenuissimus</name>
    <dbReference type="NCBI Taxonomy" id="426638"/>
    <lineage>
        <taxon>Eukaryota</taxon>
        <taxon>Sar</taxon>
        <taxon>Stramenopiles</taxon>
        <taxon>Ochrophyta</taxon>
        <taxon>Bacillariophyta</taxon>
        <taxon>Coscinodiscophyceae</taxon>
        <taxon>Chaetocerotophycidae</taxon>
        <taxon>Chaetocerotales</taxon>
        <taxon>Chaetocerotaceae</taxon>
        <taxon>Chaetoceros</taxon>
    </lineage>
</organism>
<dbReference type="Proteomes" id="UP001054902">
    <property type="component" value="Unassembled WGS sequence"/>
</dbReference>